<evidence type="ECO:0000313" key="3">
    <source>
        <dbReference type="Proteomes" id="UP001596241"/>
    </source>
</evidence>
<dbReference type="Gene3D" id="2.20.110.10">
    <property type="entry name" value="Histone H3 K4-specific methyltransferase SET7/9 N-terminal domain"/>
    <property type="match status" value="1"/>
</dbReference>
<dbReference type="SUPFAM" id="SSF82185">
    <property type="entry name" value="Histone H3 K4-specific methyltransferase SET7/9 N-terminal domain"/>
    <property type="match status" value="1"/>
</dbReference>
<gene>
    <name evidence="2" type="ORF">ACFP3M_15950</name>
</gene>
<evidence type="ECO:0000256" key="1">
    <source>
        <dbReference type="SAM" id="MobiDB-lite"/>
    </source>
</evidence>
<dbReference type="Proteomes" id="UP001596241">
    <property type="component" value="Unassembled WGS sequence"/>
</dbReference>
<proteinExistence type="predicted"/>
<dbReference type="RefSeq" id="WP_345083899.1">
    <property type="nucleotide sequence ID" value="NZ_BAAAWG010000007.1"/>
</dbReference>
<sequence length="115" mass="13192">MRVDHEDTYKDDDMRVHYEDDLFTGEVAAHNGAGTLIALMSYVDGVPSGPHATWYPNGQKREEGTMRWGIAVGEWHAWHSNGQLAEHSVFNLQGKRERRQRWDKEGNLTKDNSPQ</sequence>
<comment type="caution">
    <text evidence="2">The sequence shown here is derived from an EMBL/GenBank/DDBJ whole genome shotgun (WGS) entry which is preliminary data.</text>
</comment>
<protein>
    <submittedName>
        <fullName evidence="2">Toxin-antitoxin system YwqK family antitoxin</fullName>
    </submittedName>
</protein>
<dbReference type="EMBL" id="JBHSPW010000006">
    <property type="protein sequence ID" value="MFC5894310.1"/>
    <property type="molecule type" value="Genomic_DNA"/>
</dbReference>
<keyword evidence="3" id="KW-1185">Reference proteome</keyword>
<evidence type="ECO:0000313" key="2">
    <source>
        <dbReference type="EMBL" id="MFC5894310.1"/>
    </source>
</evidence>
<reference evidence="3" key="1">
    <citation type="journal article" date="2019" name="Int. J. Syst. Evol. Microbiol.">
        <title>The Global Catalogue of Microorganisms (GCM) 10K type strain sequencing project: providing services to taxonomists for standard genome sequencing and annotation.</title>
        <authorList>
            <consortium name="The Broad Institute Genomics Platform"/>
            <consortium name="The Broad Institute Genome Sequencing Center for Infectious Disease"/>
            <person name="Wu L."/>
            <person name="Ma J."/>
        </authorList>
    </citation>
    <scope>NUCLEOTIDE SEQUENCE [LARGE SCALE GENOMIC DNA]</scope>
    <source>
        <strain evidence="3">CGMCC 1.15809</strain>
    </source>
</reference>
<feature type="region of interest" description="Disordered" evidence="1">
    <location>
        <begin position="91"/>
        <end position="115"/>
    </location>
</feature>
<name>A0ABW1FKB2_9ACTN</name>
<organism evidence="2 3">
    <name type="scientific">Streptomyces ramulosus</name>
    <dbReference type="NCBI Taxonomy" id="47762"/>
    <lineage>
        <taxon>Bacteria</taxon>
        <taxon>Bacillati</taxon>
        <taxon>Actinomycetota</taxon>
        <taxon>Actinomycetes</taxon>
        <taxon>Kitasatosporales</taxon>
        <taxon>Streptomycetaceae</taxon>
        <taxon>Streptomyces</taxon>
    </lineage>
</organism>
<accession>A0ABW1FKB2</accession>